<feature type="compositionally biased region" description="Basic and acidic residues" evidence="4">
    <location>
        <begin position="216"/>
        <end position="265"/>
    </location>
</feature>
<keyword evidence="1" id="KW-0963">Cytoplasm</keyword>
<evidence type="ECO:0000256" key="2">
    <source>
        <dbReference type="ARBA" id="ARBA00022884"/>
    </source>
</evidence>
<feature type="domain" description="ProQ/FinO" evidence="5">
    <location>
        <begin position="48"/>
        <end position="157"/>
    </location>
</feature>
<dbReference type="InterPro" id="IPR036442">
    <property type="entry name" value="ProQ/FinO_sf"/>
</dbReference>
<feature type="region of interest" description="Disordered" evidence="4">
    <location>
        <begin position="1"/>
        <end position="25"/>
    </location>
</feature>
<gene>
    <name evidence="6" type="ORF">EV684_11368</name>
</gene>
<dbReference type="GO" id="GO:0034057">
    <property type="term" value="F:RNA strand-exchange activity"/>
    <property type="evidence" value="ECO:0007669"/>
    <property type="project" value="InterPro"/>
</dbReference>
<proteinExistence type="predicted"/>
<dbReference type="OrthoDB" id="9180746at2"/>
<evidence type="ECO:0000259" key="5">
    <source>
        <dbReference type="SMART" id="SM00945"/>
    </source>
</evidence>
<evidence type="ECO:0000256" key="3">
    <source>
        <dbReference type="ARBA" id="ARBA00023186"/>
    </source>
</evidence>
<dbReference type="SUPFAM" id="SSF48657">
    <property type="entry name" value="FinO-like"/>
    <property type="match status" value="1"/>
</dbReference>
<feature type="compositionally biased region" description="Low complexity" evidence="4">
    <location>
        <begin position="13"/>
        <end position="25"/>
    </location>
</feature>
<dbReference type="GO" id="GO:0033592">
    <property type="term" value="F:RNA strand annealing activity"/>
    <property type="evidence" value="ECO:0007669"/>
    <property type="project" value="InterPro"/>
</dbReference>
<protein>
    <submittedName>
        <fullName evidence="6">ProQ/FINO family protein</fullName>
    </submittedName>
</protein>
<dbReference type="GO" id="GO:0005829">
    <property type="term" value="C:cytosol"/>
    <property type="evidence" value="ECO:0007669"/>
    <property type="project" value="TreeGrafter"/>
</dbReference>
<dbReference type="EMBL" id="SLXD01000013">
    <property type="protein sequence ID" value="TCP00437.1"/>
    <property type="molecule type" value="Genomic_DNA"/>
</dbReference>
<dbReference type="Proteomes" id="UP000295106">
    <property type="component" value="Unassembled WGS sequence"/>
</dbReference>
<dbReference type="PANTHER" id="PTHR38106:SF1">
    <property type="entry name" value="RNA CHAPERONE PROQ"/>
    <property type="match status" value="1"/>
</dbReference>
<reference evidence="6 7" key="1">
    <citation type="submission" date="2019-03" db="EMBL/GenBank/DDBJ databases">
        <title>Genomic Encyclopedia of Type Strains, Phase IV (KMG-IV): sequencing the most valuable type-strain genomes for metagenomic binning, comparative biology and taxonomic classification.</title>
        <authorList>
            <person name="Goeker M."/>
        </authorList>
    </citation>
    <scope>NUCLEOTIDE SEQUENCE [LARGE SCALE GENOMIC DNA]</scope>
    <source>
        <strain evidence="6 7">DSM 1709</strain>
    </source>
</reference>
<keyword evidence="3" id="KW-0143">Chaperone</keyword>
<name>A0A4R2M7S9_RUBGE</name>
<dbReference type="AlphaFoldDB" id="A0A4R2M7S9"/>
<feature type="compositionally biased region" description="Low complexity" evidence="4">
    <location>
        <begin position="272"/>
        <end position="281"/>
    </location>
</feature>
<feature type="region of interest" description="Disordered" evidence="4">
    <location>
        <begin position="216"/>
        <end position="281"/>
    </location>
</feature>
<dbReference type="InterPro" id="IPR016103">
    <property type="entry name" value="ProQ/FinO"/>
</dbReference>
<organism evidence="6 7">
    <name type="scientific">Rubrivivax gelatinosus</name>
    <name type="common">Rhodocyclus gelatinosus</name>
    <name type="synonym">Rhodopseudomonas gelatinosa</name>
    <dbReference type="NCBI Taxonomy" id="28068"/>
    <lineage>
        <taxon>Bacteria</taxon>
        <taxon>Pseudomonadati</taxon>
        <taxon>Pseudomonadota</taxon>
        <taxon>Betaproteobacteria</taxon>
        <taxon>Burkholderiales</taxon>
        <taxon>Sphaerotilaceae</taxon>
        <taxon>Rubrivivax</taxon>
    </lineage>
</organism>
<dbReference type="GeneID" id="99682881"/>
<feature type="region of interest" description="Disordered" evidence="4">
    <location>
        <begin position="158"/>
        <end position="177"/>
    </location>
</feature>
<dbReference type="Gene3D" id="1.10.1710.10">
    <property type="entry name" value="ProQ/FinO domain"/>
    <property type="match status" value="1"/>
</dbReference>
<accession>A0A4R2M7S9</accession>
<evidence type="ECO:0000313" key="7">
    <source>
        <dbReference type="Proteomes" id="UP000295106"/>
    </source>
</evidence>
<keyword evidence="2" id="KW-0694">RNA-binding</keyword>
<dbReference type="InterPro" id="IPR023529">
    <property type="entry name" value="ProQ"/>
</dbReference>
<dbReference type="GO" id="GO:0010608">
    <property type="term" value="P:post-transcriptional regulation of gene expression"/>
    <property type="evidence" value="ECO:0007669"/>
    <property type="project" value="InterPro"/>
</dbReference>
<evidence type="ECO:0000256" key="1">
    <source>
        <dbReference type="ARBA" id="ARBA00022490"/>
    </source>
</evidence>
<evidence type="ECO:0000313" key="6">
    <source>
        <dbReference type="EMBL" id="TCP00437.1"/>
    </source>
</evidence>
<dbReference type="Pfam" id="PF04352">
    <property type="entry name" value="ProQ"/>
    <property type="match status" value="1"/>
</dbReference>
<sequence>MPDDDQTLPEPGAESVPPETPETAVEPVAEPVEAAAAVEPAEAAPRAAELSPAECAARLAELFPALFAPPPKPLKLRIQADIQARVPGVFTRRTLSVFLHRYTTSNAYLSALVKSEQRYDLDGQPAGELSAEHRELAAAEIARRRGVHEQRRAAERAAARAADVDARRQQQADHDARRDRAGLLRAFETTTLTPANFCALKGIGEAELDAVLEQARRERAERPPMPPRENRPGPRPEGRDRREHGARGDGPRPDRGPRRDGERGPGPRGPRPEGQGRPPKR</sequence>
<comment type="caution">
    <text evidence="6">The sequence shown here is derived from an EMBL/GenBank/DDBJ whole genome shotgun (WGS) entry which is preliminary data.</text>
</comment>
<dbReference type="RefSeq" id="WP_132648862.1">
    <property type="nucleotide sequence ID" value="NZ_CP181386.1"/>
</dbReference>
<dbReference type="SMART" id="SM00945">
    <property type="entry name" value="ProQ"/>
    <property type="match status" value="1"/>
</dbReference>
<evidence type="ECO:0000256" key="4">
    <source>
        <dbReference type="SAM" id="MobiDB-lite"/>
    </source>
</evidence>
<dbReference type="PANTHER" id="PTHR38106">
    <property type="entry name" value="RNA CHAPERONE PROQ"/>
    <property type="match status" value="1"/>
</dbReference>